<name>A0A9P3UXX2_9MYCO</name>
<dbReference type="Proteomes" id="UP001064782">
    <property type="component" value="Unassembled WGS sequence"/>
</dbReference>
<gene>
    <name evidence="3" type="ORF">Mkiyose1413_26340</name>
    <name evidence="2" type="ORF">SRL2020028_37360</name>
</gene>
<evidence type="ECO:0000313" key="4">
    <source>
        <dbReference type="Proteomes" id="UP001064782"/>
    </source>
</evidence>
<keyword evidence="4" id="KW-1185">Reference proteome</keyword>
<proteinExistence type="predicted"/>
<evidence type="ECO:0000313" key="2">
    <source>
        <dbReference type="EMBL" id="GLB84480.1"/>
    </source>
</evidence>
<reference evidence="3" key="1">
    <citation type="submission" date="2022-08" db="EMBL/GenBank/DDBJ databases">
        <title>Mycobacterium kiyosense sp. nov., scotochromogenic slow-glowing species isolated from respiratory specimens.</title>
        <authorList>
            <person name="Fukano H."/>
            <person name="Kazumi Y."/>
            <person name="Sakagami N."/>
            <person name="Ato M."/>
            <person name="Mitarai S."/>
            <person name="Hoshino Y."/>
        </authorList>
    </citation>
    <scope>NUCLEOTIDE SEQUENCE</scope>
    <source>
        <strain evidence="3">1413</strain>
        <strain evidence="2">SRL2020-028</strain>
    </source>
</reference>
<dbReference type="EMBL" id="BRZI01000017">
    <property type="protein sequence ID" value="GLD30751.1"/>
    <property type="molecule type" value="Genomic_DNA"/>
</dbReference>
<feature type="compositionally biased region" description="Pro residues" evidence="1">
    <location>
        <begin position="42"/>
        <end position="56"/>
    </location>
</feature>
<dbReference type="GeneID" id="83628597"/>
<organism evidence="3 4">
    <name type="scientific">Mycobacterium kiyosense</name>
    <dbReference type="NCBI Taxonomy" id="2871094"/>
    <lineage>
        <taxon>Bacteria</taxon>
        <taxon>Bacillati</taxon>
        <taxon>Actinomycetota</taxon>
        <taxon>Actinomycetes</taxon>
        <taxon>Mycobacteriales</taxon>
        <taxon>Mycobacteriaceae</taxon>
        <taxon>Mycobacterium</taxon>
    </lineage>
</organism>
<dbReference type="RefSeq" id="WP_236975932.1">
    <property type="nucleotide sequence ID" value="NZ_BRXE01000051.1"/>
</dbReference>
<feature type="compositionally biased region" description="Basic and acidic residues" evidence="1">
    <location>
        <begin position="21"/>
        <end position="32"/>
    </location>
</feature>
<dbReference type="EMBL" id="BRXE01000051">
    <property type="protein sequence ID" value="GLB84480.1"/>
    <property type="molecule type" value="Genomic_DNA"/>
</dbReference>
<evidence type="ECO:0000256" key="1">
    <source>
        <dbReference type="SAM" id="MobiDB-lite"/>
    </source>
</evidence>
<dbReference type="AlphaFoldDB" id="A0A9P3UXX2"/>
<evidence type="ECO:0000313" key="3">
    <source>
        <dbReference type="EMBL" id="GLD30751.1"/>
    </source>
</evidence>
<feature type="region of interest" description="Disordered" evidence="1">
    <location>
        <begin position="1"/>
        <end position="57"/>
    </location>
</feature>
<accession>A0A9P3UXX2</accession>
<protein>
    <submittedName>
        <fullName evidence="3">Uncharacterized protein</fullName>
    </submittedName>
</protein>
<dbReference type="Proteomes" id="UP001165663">
    <property type="component" value="Unassembled WGS sequence"/>
</dbReference>
<comment type="caution">
    <text evidence="3">The sequence shown here is derived from an EMBL/GenBank/DDBJ whole genome shotgun (WGS) entry which is preliminary data.</text>
</comment>
<sequence>MIAATPPSYPRLRATSHRAVRAHEGRHSDENLHIPPHFTAPKPAPPAEPRYLPEPPTGDRRQAEYFLALLTANLRRIDHRIEKCRAGITFAQAAGDIDNVLGFRDLFRVELRERQTVEALIAKLRRRFSLPGGDQVR</sequence>